<dbReference type="EMBL" id="QRAO01000007">
    <property type="protein sequence ID" value="RDK83524.1"/>
    <property type="molecule type" value="Genomic_DNA"/>
</dbReference>
<protein>
    <submittedName>
        <fullName evidence="1">Uncharacterized protein</fullName>
    </submittedName>
</protein>
<proteinExistence type="predicted"/>
<dbReference type="RefSeq" id="WP_147278568.1">
    <property type="nucleotide sequence ID" value="NZ_QRAO01000007.1"/>
</dbReference>
<keyword evidence="2" id="KW-1185">Reference proteome</keyword>
<gene>
    <name evidence="1" type="ORF">C8D94_10761</name>
</gene>
<dbReference type="PANTHER" id="PTHR42834:SF1">
    <property type="entry name" value="ENDONUCLEASE_EXONUCLEASE_PHOSPHATASE FAMILY PROTEIN (AFU_ORTHOLOGUE AFUA_3G09210)"/>
    <property type="match status" value="1"/>
</dbReference>
<evidence type="ECO:0000313" key="1">
    <source>
        <dbReference type="EMBL" id="RDK83524.1"/>
    </source>
</evidence>
<dbReference type="PANTHER" id="PTHR42834">
    <property type="entry name" value="ENDONUCLEASE/EXONUCLEASE/PHOSPHATASE FAMILY PROTEIN (AFU_ORTHOLOGUE AFUA_3G09210)"/>
    <property type="match status" value="1"/>
</dbReference>
<name>A0A370Q5A4_9FLAO</name>
<dbReference type="AlphaFoldDB" id="A0A370Q5A4"/>
<dbReference type="OrthoDB" id="5500612at2"/>
<comment type="caution">
    <text evidence="1">The sequence shown here is derived from an EMBL/GenBank/DDBJ whole genome shotgun (WGS) entry which is preliminary data.</text>
</comment>
<sequence length="264" mass="27639">MKHFLFLLLLIPFVGFSQVGVGTITPSPRAALEVSSTSDGGTTYGGFIPPRVPTTTERDAINPGFSDYGMLVFVEATGCLQIWTGAAWADVTCITVATPEVWINEIHYDNIGLDSGEGFEIAGAAGTDLSDYEVVRYNGSNGDPYLATISLSGTLANDSNGIGFQEFLVATDGLQNGAPDGLALVRVSTGNVIQFLSYEGSFIGNSGPAIGMASEDIGVDESNTTTPVGTSMQLVGTGNEYVDFTWTTGNAETFDAINTGQVIN</sequence>
<evidence type="ECO:0000313" key="2">
    <source>
        <dbReference type="Proteomes" id="UP000255317"/>
    </source>
</evidence>
<accession>A0A370Q5A4</accession>
<reference evidence="1 2" key="1">
    <citation type="submission" date="2018-07" db="EMBL/GenBank/DDBJ databases">
        <title>Genomic Encyclopedia of Type Strains, Phase IV (KMG-IV): sequencing the most valuable type-strain genomes for metagenomic binning, comparative biology and taxonomic classification.</title>
        <authorList>
            <person name="Goeker M."/>
        </authorList>
    </citation>
    <scope>NUCLEOTIDE SEQUENCE [LARGE SCALE GENOMIC DNA]</scope>
    <source>
        <strain evidence="1 2">DSM 101478</strain>
    </source>
</reference>
<organism evidence="1 2">
    <name type="scientific">Marinirhabdus gelatinilytica</name>
    <dbReference type="NCBI Taxonomy" id="1703343"/>
    <lineage>
        <taxon>Bacteria</taxon>
        <taxon>Pseudomonadati</taxon>
        <taxon>Bacteroidota</taxon>
        <taxon>Flavobacteriia</taxon>
        <taxon>Flavobacteriales</taxon>
        <taxon>Flavobacteriaceae</taxon>
    </lineage>
</organism>
<dbReference type="Proteomes" id="UP000255317">
    <property type="component" value="Unassembled WGS sequence"/>
</dbReference>